<evidence type="ECO:0000259" key="2">
    <source>
        <dbReference type="Pfam" id="PF13472"/>
    </source>
</evidence>
<dbReference type="Pfam" id="PF13472">
    <property type="entry name" value="Lipase_GDSL_2"/>
    <property type="match status" value="1"/>
</dbReference>
<gene>
    <name evidence="3" type="ORF">F4554_002277</name>
</gene>
<organism evidence="3 4">
    <name type="scientific">Actinopolymorpha rutila</name>
    <dbReference type="NCBI Taxonomy" id="446787"/>
    <lineage>
        <taxon>Bacteria</taxon>
        <taxon>Bacillati</taxon>
        <taxon>Actinomycetota</taxon>
        <taxon>Actinomycetes</taxon>
        <taxon>Propionibacteriales</taxon>
        <taxon>Actinopolymorphaceae</taxon>
        <taxon>Actinopolymorpha</taxon>
    </lineage>
</organism>
<dbReference type="CDD" id="cd01834">
    <property type="entry name" value="SGNH_hydrolase_like_2"/>
    <property type="match status" value="1"/>
</dbReference>
<accession>A0A852ZJA1</accession>
<dbReference type="InterPro" id="IPR013830">
    <property type="entry name" value="SGNH_hydro"/>
</dbReference>
<sequence length="208" mass="22643">MSVLTPNSTVLFIGDSVTDAGRDRSDPTSLGNGYPRQVAQTCSRTRPGDGVRFLNRGISGNRVRDLRARWQEDCLDLTPDVVSILIGINDTWRRYDSGDPTSADDFARDYDHILARTTDALAARLVLVEPFVLPVTAGQHGWREDLDPKLEVVRRLAMEYGATLVPLDGLMAKAAAGQDATELAADGVHPTDEGHAVIARSWLEATTS</sequence>
<proteinExistence type="predicted"/>
<dbReference type="Proteomes" id="UP000579605">
    <property type="component" value="Unassembled WGS sequence"/>
</dbReference>
<dbReference type="PROSITE" id="PS01098">
    <property type="entry name" value="LIPASE_GDSL_SER"/>
    <property type="match status" value="1"/>
</dbReference>
<evidence type="ECO:0000256" key="1">
    <source>
        <dbReference type="SAM" id="MobiDB-lite"/>
    </source>
</evidence>
<dbReference type="GO" id="GO:0006629">
    <property type="term" value="P:lipid metabolic process"/>
    <property type="evidence" value="ECO:0007669"/>
    <property type="project" value="InterPro"/>
</dbReference>
<dbReference type="InterPro" id="IPR051532">
    <property type="entry name" value="Ester_Hydrolysis_Enzymes"/>
</dbReference>
<dbReference type="SUPFAM" id="SSF52266">
    <property type="entry name" value="SGNH hydrolase"/>
    <property type="match status" value="1"/>
</dbReference>
<evidence type="ECO:0000313" key="4">
    <source>
        <dbReference type="Proteomes" id="UP000579605"/>
    </source>
</evidence>
<dbReference type="RefSeq" id="WP_337795973.1">
    <property type="nucleotide sequence ID" value="NZ_BAAARR010000008.1"/>
</dbReference>
<dbReference type="PANTHER" id="PTHR30383">
    <property type="entry name" value="THIOESTERASE 1/PROTEASE 1/LYSOPHOSPHOLIPASE L1"/>
    <property type="match status" value="1"/>
</dbReference>
<dbReference type="GO" id="GO:0004622">
    <property type="term" value="F:phosphatidylcholine lysophospholipase activity"/>
    <property type="evidence" value="ECO:0007669"/>
    <property type="project" value="TreeGrafter"/>
</dbReference>
<reference evidence="3 4" key="1">
    <citation type="submission" date="2020-07" db="EMBL/GenBank/DDBJ databases">
        <title>Sequencing the genomes of 1000 actinobacteria strains.</title>
        <authorList>
            <person name="Klenk H.-P."/>
        </authorList>
    </citation>
    <scope>NUCLEOTIDE SEQUENCE [LARGE SCALE GENOMIC DNA]</scope>
    <source>
        <strain evidence="3 4">DSM 18448</strain>
    </source>
</reference>
<protein>
    <submittedName>
        <fullName evidence="3">Lysophospholipase L1-like esterase</fullName>
    </submittedName>
</protein>
<keyword evidence="4" id="KW-1185">Reference proteome</keyword>
<dbReference type="InterPro" id="IPR008265">
    <property type="entry name" value="Lipase_GDSL_AS"/>
</dbReference>
<comment type="caution">
    <text evidence="3">The sequence shown here is derived from an EMBL/GenBank/DDBJ whole genome shotgun (WGS) entry which is preliminary data.</text>
</comment>
<dbReference type="PANTHER" id="PTHR30383:SF5">
    <property type="entry name" value="SGNH HYDROLASE-TYPE ESTERASE DOMAIN-CONTAINING PROTEIN"/>
    <property type="match status" value="1"/>
</dbReference>
<dbReference type="AlphaFoldDB" id="A0A852ZJA1"/>
<evidence type="ECO:0000313" key="3">
    <source>
        <dbReference type="EMBL" id="NYH89639.1"/>
    </source>
</evidence>
<name>A0A852ZJA1_9ACTN</name>
<dbReference type="InterPro" id="IPR036514">
    <property type="entry name" value="SGNH_hydro_sf"/>
</dbReference>
<feature type="region of interest" description="Disordered" evidence="1">
    <location>
        <begin position="16"/>
        <end position="42"/>
    </location>
</feature>
<feature type="domain" description="SGNH hydrolase-type esterase" evidence="2">
    <location>
        <begin position="12"/>
        <end position="197"/>
    </location>
</feature>
<dbReference type="EMBL" id="JACBZH010000001">
    <property type="protein sequence ID" value="NYH89639.1"/>
    <property type="molecule type" value="Genomic_DNA"/>
</dbReference>
<dbReference type="Gene3D" id="3.40.50.1110">
    <property type="entry name" value="SGNH hydrolase"/>
    <property type="match status" value="1"/>
</dbReference>